<feature type="domain" description="Sm" evidence="1">
    <location>
        <begin position="52"/>
        <end position="140"/>
    </location>
</feature>
<reference evidence="2" key="1">
    <citation type="journal article" date="2021" name="Sci. Rep.">
        <title>Diploid genomic architecture of Nitzschia inconspicua, an elite biomass production diatom.</title>
        <authorList>
            <person name="Oliver A."/>
            <person name="Podell S."/>
            <person name="Pinowska A."/>
            <person name="Traller J.C."/>
            <person name="Smith S.R."/>
            <person name="McClure R."/>
            <person name="Beliaev A."/>
            <person name="Bohutskyi P."/>
            <person name="Hill E.A."/>
            <person name="Rabines A."/>
            <person name="Zheng H."/>
            <person name="Allen L.Z."/>
            <person name="Kuo A."/>
            <person name="Grigoriev I.V."/>
            <person name="Allen A.E."/>
            <person name="Hazlebeck D."/>
            <person name="Allen E.E."/>
        </authorList>
    </citation>
    <scope>NUCLEOTIDE SEQUENCE</scope>
    <source>
        <strain evidence="2">Hildebrandi</strain>
    </source>
</reference>
<dbReference type="OrthoDB" id="368909at2759"/>
<dbReference type="PANTHER" id="PTHR10701">
    <property type="entry name" value="SMALL NUCLEAR RIBONUCLEOPROTEIN-ASSOCIATED PROTEIN B AND N"/>
    <property type="match status" value="1"/>
</dbReference>
<sequence>MNLLALQISCQEQPIGPHRIIQHLASCRDTAFRKEMVEEGSTLPLSSSLATQYVQELLGEKIVCTLDDGRTVKGTFICVDRLSNIILTNNVVEERTIHTADYSQYKKSSLSPSYIDTQLSMKRHLGQAMIPGSRLVKVELEETTHEKILKSLARESS</sequence>
<keyword evidence="3" id="KW-1185">Reference proteome</keyword>
<dbReference type="InterPro" id="IPR001163">
    <property type="entry name" value="Sm_dom_euk/arc"/>
</dbReference>
<protein>
    <submittedName>
        <fullName evidence="2">LSM domain containing protein</fullName>
    </submittedName>
</protein>
<evidence type="ECO:0000259" key="1">
    <source>
        <dbReference type="SMART" id="SM00651"/>
    </source>
</evidence>
<proteinExistence type="predicted"/>
<dbReference type="InterPro" id="IPR050914">
    <property type="entry name" value="snRNP_SmB/NAA38-like"/>
</dbReference>
<evidence type="ECO:0000313" key="2">
    <source>
        <dbReference type="EMBL" id="KAG7360601.1"/>
    </source>
</evidence>
<comment type="caution">
    <text evidence="2">The sequence shown here is derived from an EMBL/GenBank/DDBJ whole genome shotgun (WGS) entry which is preliminary data.</text>
</comment>
<name>A0A9K3LGR3_9STRA</name>
<dbReference type="AlphaFoldDB" id="A0A9K3LGR3"/>
<dbReference type="SMART" id="SM00651">
    <property type="entry name" value="Sm"/>
    <property type="match status" value="1"/>
</dbReference>
<dbReference type="PANTHER" id="PTHR10701:SF5">
    <property type="entry name" value="N-ALPHA-ACETYLTRANSFERASE 38, NATC AUXILIARY SUBUNIT"/>
    <property type="match status" value="1"/>
</dbReference>
<dbReference type="EMBL" id="JAGRRH010000013">
    <property type="protein sequence ID" value="KAG7360601.1"/>
    <property type="molecule type" value="Genomic_DNA"/>
</dbReference>
<gene>
    <name evidence="2" type="ORF">IV203_035700</name>
</gene>
<dbReference type="Pfam" id="PF01423">
    <property type="entry name" value="LSM"/>
    <property type="match status" value="1"/>
</dbReference>
<organism evidence="2 3">
    <name type="scientific">Nitzschia inconspicua</name>
    <dbReference type="NCBI Taxonomy" id="303405"/>
    <lineage>
        <taxon>Eukaryota</taxon>
        <taxon>Sar</taxon>
        <taxon>Stramenopiles</taxon>
        <taxon>Ochrophyta</taxon>
        <taxon>Bacillariophyta</taxon>
        <taxon>Bacillariophyceae</taxon>
        <taxon>Bacillariophycidae</taxon>
        <taxon>Bacillariales</taxon>
        <taxon>Bacillariaceae</taxon>
        <taxon>Nitzschia</taxon>
    </lineage>
</organism>
<reference evidence="2" key="2">
    <citation type="submission" date="2021-04" db="EMBL/GenBank/DDBJ databases">
        <authorList>
            <person name="Podell S."/>
        </authorList>
    </citation>
    <scope>NUCLEOTIDE SEQUENCE</scope>
    <source>
        <strain evidence="2">Hildebrandi</strain>
    </source>
</reference>
<evidence type="ECO:0000313" key="3">
    <source>
        <dbReference type="Proteomes" id="UP000693970"/>
    </source>
</evidence>
<accession>A0A9K3LGR3</accession>
<dbReference type="Proteomes" id="UP000693970">
    <property type="component" value="Unassembled WGS sequence"/>
</dbReference>